<evidence type="ECO:0000313" key="5">
    <source>
        <dbReference type="Proteomes" id="UP000824998"/>
    </source>
</evidence>
<dbReference type="Pfam" id="PF04488">
    <property type="entry name" value="Gly_transf_sug"/>
    <property type="match status" value="1"/>
</dbReference>
<dbReference type="EMBL" id="MU251364">
    <property type="protein sequence ID" value="KAG9238892.1"/>
    <property type="molecule type" value="Genomic_DNA"/>
</dbReference>
<gene>
    <name evidence="4" type="ORF">BJ875DRAFT_286197</name>
</gene>
<feature type="transmembrane region" description="Helical" evidence="3">
    <location>
        <begin position="12"/>
        <end position="34"/>
    </location>
</feature>
<organism evidence="4 5">
    <name type="scientific">Amylocarpus encephaloides</name>
    <dbReference type="NCBI Taxonomy" id="45428"/>
    <lineage>
        <taxon>Eukaryota</taxon>
        <taxon>Fungi</taxon>
        <taxon>Dikarya</taxon>
        <taxon>Ascomycota</taxon>
        <taxon>Pezizomycotina</taxon>
        <taxon>Leotiomycetes</taxon>
        <taxon>Helotiales</taxon>
        <taxon>Helotiales incertae sedis</taxon>
        <taxon>Amylocarpus</taxon>
    </lineage>
</organism>
<name>A0A9P7YT15_9HELO</name>
<sequence>MAKKSRARNFWGVFQSVLVASALYGFIYLTVLIFQRGSFPKSPSDLYKIPAADHRPGSSSSDSVGAGGSLHPPSKLKVEKIKTNANWFNRPESLVVPKDDFLGKRPHIDTIANLTKLVEECRGSYKNIEKMPYVYDCLKYLETGEQEYFYLPPRGERASEQPPKLAEYLDADGADNTLAEFPSYKTASKHSIGQCNGPIVPYHVYWTGPATWRVELFVKSHFHTQNIPCVRLWIWLDGDRDKNAVDKMMNHDPLFKKFLPFVERGDIVLKTWRFPKRIPLPKGDNTDGVGYYKNPGKPNSKNETLVADGLIRDSNDQEWLVLTEKQMTFLPVAVSDAVRFVVLHIYGGAYFDMDVVLLRDMRPLLIGDEHSFAERWGGHPSPGDYNTAIMSLTANSTLSSYLLRGGVRMGLNFHPRIIGVMAVKDHRNQEFHMLETAAFDPIWTEFNWDRLGKCTVPCLHDYGQVFKGKNAFPLKDEWEAFSGEPLKLASESKSRGHFWDMRRNVKQVKENTLDVRADDVSATTATYDRDALAKAEYKIEEDDYPPTNRTMENFLRGSWTYHVHNQWLKNPEPSSWLNVIQRAHDGFFSHSRMNPYGEKWEGPSIPEYEISWEYP</sequence>
<comment type="caution">
    <text evidence="4">The sequence shown here is derived from an EMBL/GenBank/DDBJ whole genome shotgun (WGS) entry which is preliminary data.</text>
</comment>
<reference evidence="4" key="1">
    <citation type="journal article" date="2021" name="IMA Fungus">
        <title>Genomic characterization of three marine fungi, including Emericellopsis atlantica sp. nov. with signatures of a generalist lifestyle and marine biomass degradation.</title>
        <authorList>
            <person name="Hagestad O.C."/>
            <person name="Hou L."/>
            <person name="Andersen J.H."/>
            <person name="Hansen E.H."/>
            <person name="Altermark B."/>
            <person name="Li C."/>
            <person name="Kuhnert E."/>
            <person name="Cox R.J."/>
            <person name="Crous P.W."/>
            <person name="Spatafora J.W."/>
            <person name="Lail K."/>
            <person name="Amirebrahimi M."/>
            <person name="Lipzen A."/>
            <person name="Pangilinan J."/>
            <person name="Andreopoulos W."/>
            <person name="Hayes R.D."/>
            <person name="Ng V."/>
            <person name="Grigoriev I.V."/>
            <person name="Jackson S.A."/>
            <person name="Sutton T.D.S."/>
            <person name="Dobson A.D.W."/>
            <person name="Rama T."/>
        </authorList>
    </citation>
    <scope>NUCLEOTIDE SEQUENCE</scope>
    <source>
        <strain evidence="4">TRa018bII</strain>
    </source>
</reference>
<accession>A0A9P7YT15</accession>
<keyword evidence="5" id="KW-1185">Reference proteome</keyword>
<keyword evidence="3" id="KW-0812">Transmembrane</keyword>
<feature type="region of interest" description="Disordered" evidence="2">
    <location>
        <begin position="50"/>
        <end position="75"/>
    </location>
</feature>
<dbReference type="InterPro" id="IPR007577">
    <property type="entry name" value="GlycoTrfase_DXD_sugar-bd_CS"/>
</dbReference>
<evidence type="ECO:0000256" key="3">
    <source>
        <dbReference type="SAM" id="Phobius"/>
    </source>
</evidence>
<evidence type="ECO:0000256" key="1">
    <source>
        <dbReference type="ARBA" id="ARBA00009003"/>
    </source>
</evidence>
<dbReference type="AlphaFoldDB" id="A0A9P7YT15"/>
<dbReference type="GO" id="GO:1901135">
    <property type="term" value="P:carbohydrate derivative metabolic process"/>
    <property type="evidence" value="ECO:0007669"/>
    <property type="project" value="UniProtKB-ARBA"/>
</dbReference>
<dbReference type="Proteomes" id="UP000824998">
    <property type="component" value="Unassembled WGS sequence"/>
</dbReference>
<dbReference type="SUPFAM" id="SSF53448">
    <property type="entry name" value="Nucleotide-diphospho-sugar transferases"/>
    <property type="match status" value="1"/>
</dbReference>
<dbReference type="InterPro" id="IPR029044">
    <property type="entry name" value="Nucleotide-diphossugar_trans"/>
</dbReference>
<keyword evidence="3" id="KW-1133">Transmembrane helix</keyword>
<evidence type="ECO:0000256" key="2">
    <source>
        <dbReference type="SAM" id="MobiDB-lite"/>
    </source>
</evidence>
<comment type="similarity">
    <text evidence="1">Belongs to the glycosyltransferase 32 family.</text>
</comment>
<dbReference type="Gene3D" id="3.90.550.20">
    <property type="match status" value="1"/>
</dbReference>
<dbReference type="OrthoDB" id="409543at2759"/>
<keyword evidence="3" id="KW-0472">Membrane</keyword>
<evidence type="ECO:0000313" key="4">
    <source>
        <dbReference type="EMBL" id="KAG9238892.1"/>
    </source>
</evidence>
<protein>
    <submittedName>
        <fullName evidence="4">SnoRNA binding protein-like protein</fullName>
    </submittedName>
</protein>
<proteinExistence type="inferred from homology"/>